<evidence type="ECO:0000313" key="3">
    <source>
        <dbReference type="Proteomes" id="UP001362999"/>
    </source>
</evidence>
<feature type="region of interest" description="Disordered" evidence="1">
    <location>
        <begin position="316"/>
        <end position="345"/>
    </location>
</feature>
<dbReference type="InterPro" id="IPR050546">
    <property type="entry name" value="Glycosyl_Hydrlase_16"/>
</dbReference>
<dbReference type="PANTHER" id="PTHR10963">
    <property type="entry name" value="GLYCOSYL HYDROLASE-RELATED"/>
    <property type="match status" value="1"/>
</dbReference>
<reference evidence="2 3" key="1">
    <citation type="journal article" date="2024" name="J Genomics">
        <title>Draft genome sequencing and assembly of Favolaschia claudopus CIRM-BRFM 2984 isolated from oak limbs.</title>
        <authorList>
            <person name="Navarro D."/>
            <person name="Drula E."/>
            <person name="Chaduli D."/>
            <person name="Cazenave R."/>
            <person name="Ahrendt S."/>
            <person name="Wang J."/>
            <person name="Lipzen A."/>
            <person name="Daum C."/>
            <person name="Barry K."/>
            <person name="Grigoriev I.V."/>
            <person name="Favel A."/>
            <person name="Rosso M.N."/>
            <person name="Martin F."/>
        </authorList>
    </citation>
    <scope>NUCLEOTIDE SEQUENCE [LARGE SCALE GENOMIC DNA]</scope>
    <source>
        <strain evidence="2 3">CIRM-BRFM 2984</strain>
    </source>
</reference>
<evidence type="ECO:0000256" key="1">
    <source>
        <dbReference type="SAM" id="MobiDB-lite"/>
    </source>
</evidence>
<proteinExistence type="predicted"/>
<feature type="compositionally biased region" description="Pro residues" evidence="1">
    <location>
        <begin position="335"/>
        <end position="345"/>
    </location>
</feature>
<dbReference type="AlphaFoldDB" id="A0AAV9Z7N1"/>
<dbReference type="Gene3D" id="2.60.120.200">
    <property type="match status" value="1"/>
</dbReference>
<dbReference type="GO" id="GO:0009251">
    <property type="term" value="P:glucan catabolic process"/>
    <property type="evidence" value="ECO:0007669"/>
    <property type="project" value="TreeGrafter"/>
</dbReference>
<organism evidence="2 3">
    <name type="scientific">Favolaschia claudopus</name>
    <dbReference type="NCBI Taxonomy" id="2862362"/>
    <lineage>
        <taxon>Eukaryota</taxon>
        <taxon>Fungi</taxon>
        <taxon>Dikarya</taxon>
        <taxon>Basidiomycota</taxon>
        <taxon>Agaricomycotina</taxon>
        <taxon>Agaricomycetes</taxon>
        <taxon>Agaricomycetidae</taxon>
        <taxon>Agaricales</taxon>
        <taxon>Marasmiineae</taxon>
        <taxon>Mycenaceae</taxon>
        <taxon>Favolaschia</taxon>
    </lineage>
</organism>
<gene>
    <name evidence="2" type="ORF">R3P38DRAFT_3239573</name>
</gene>
<dbReference type="Pfam" id="PF26113">
    <property type="entry name" value="GH16_XgeA"/>
    <property type="match status" value="1"/>
</dbReference>
<evidence type="ECO:0000313" key="2">
    <source>
        <dbReference type="EMBL" id="KAK6974279.1"/>
    </source>
</evidence>
<keyword evidence="3" id="KW-1185">Reference proteome</keyword>
<dbReference type="PANTHER" id="PTHR10963:SF24">
    <property type="entry name" value="GLYCOSIDASE C21B10.07-RELATED"/>
    <property type="match status" value="1"/>
</dbReference>
<comment type="caution">
    <text evidence="2">The sequence shown here is derived from an EMBL/GenBank/DDBJ whole genome shotgun (WGS) entry which is preliminary data.</text>
</comment>
<evidence type="ECO:0008006" key="4">
    <source>
        <dbReference type="Google" id="ProtNLM"/>
    </source>
</evidence>
<dbReference type="InterPro" id="IPR013320">
    <property type="entry name" value="ConA-like_dom_sf"/>
</dbReference>
<accession>A0AAV9Z7N1</accession>
<sequence>MHSWSSFAKVVHRICALGDTSTIANLEALPPSLFANNSPSAAGSPPSSNDVKTQPYRFLSGVMDEATKKGLAYVQKDSTTVLAVNNILAMPHGPSVWPAYWTVGPNWPNSAEIDIIEGVGDSTTNQMTLYTSQRLLFLLFHFPTTTLTQITPTRRRQFTLCDRLPVLHLSPRRSLKHSLAFHSNLIDNSPLKATSNLYVTSPPQPHGPKTISADRTHTAVLSIFTSRTADADERGSEYDGIVTQNAALDNNKPSKSTRTVYHHPPHLSNAANHERGSPPQSPSVYTRYLAASSKKHRLLSARPFAQATRPSPAHIFHTLRHPSPLPSIHSRAHLRPPPQSPEKTY</sequence>
<dbReference type="Proteomes" id="UP001362999">
    <property type="component" value="Unassembled WGS sequence"/>
</dbReference>
<dbReference type="SUPFAM" id="SSF49899">
    <property type="entry name" value="Concanavalin A-like lectins/glucanases"/>
    <property type="match status" value="1"/>
</dbReference>
<dbReference type="EMBL" id="JAWWNJ010000185">
    <property type="protein sequence ID" value="KAK6974279.1"/>
    <property type="molecule type" value="Genomic_DNA"/>
</dbReference>
<feature type="compositionally biased region" description="Polar residues" evidence="1">
    <location>
        <begin position="244"/>
        <end position="259"/>
    </location>
</feature>
<protein>
    <recommendedName>
        <fullName evidence="4">GH16 domain-containing protein</fullName>
    </recommendedName>
</protein>
<name>A0AAV9Z7N1_9AGAR</name>
<feature type="region of interest" description="Disordered" evidence="1">
    <location>
        <begin position="244"/>
        <end position="283"/>
    </location>
</feature>